<comment type="caution">
    <text evidence="1">The sequence shown here is derived from an EMBL/GenBank/DDBJ whole genome shotgun (WGS) entry which is preliminary data.</text>
</comment>
<accession>A0A9W8I927</accession>
<evidence type="ECO:0000313" key="2">
    <source>
        <dbReference type="Proteomes" id="UP001139887"/>
    </source>
</evidence>
<sequence>MNSIEIASSTDLLGQISKMTLPKTKSLSLSIVSTSDNSRLSAVSTINHIANKVGMHLDFYLYMLEDSVIIDPKTIDWSNVTFLQLASPITMTVLVGLLERLPGIFQLILYNFVIDDVSADVHAAQHFLPSKKYTPLNTSISKLMLDYNRAESSEETVAAIIKYLALRLTSLKMFGAWTTFDTEMVAFIDKFKPSYPHLSQLVFKLGIV</sequence>
<reference evidence="1" key="1">
    <citation type="submission" date="2022-07" db="EMBL/GenBank/DDBJ databases">
        <title>Phylogenomic reconstructions and comparative analyses of Kickxellomycotina fungi.</title>
        <authorList>
            <person name="Reynolds N.K."/>
            <person name="Stajich J.E."/>
            <person name="Barry K."/>
            <person name="Grigoriev I.V."/>
            <person name="Crous P."/>
            <person name="Smith M.E."/>
        </authorList>
    </citation>
    <scope>NUCLEOTIDE SEQUENCE</scope>
    <source>
        <strain evidence="1">NRRL 1566</strain>
    </source>
</reference>
<name>A0A9W8I927_9FUNG</name>
<protein>
    <submittedName>
        <fullName evidence="1">Uncharacterized protein</fullName>
    </submittedName>
</protein>
<evidence type="ECO:0000313" key="1">
    <source>
        <dbReference type="EMBL" id="KAJ2851112.1"/>
    </source>
</evidence>
<keyword evidence="2" id="KW-1185">Reference proteome</keyword>
<dbReference type="AlphaFoldDB" id="A0A9W8I927"/>
<gene>
    <name evidence="1" type="ORF">IWW36_001363</name>
</gene>
<dbReference type="OrthoDB" id="5565580at2759"/>
<proteinExistence type="predicted"/>
<organism evidence="1 2">
    <name type="scientific">Coemansia brasiliensis</name>
    <dbReference type="NCBI Taxonomy" id="2650707"/>
    <lineage>
        <taxon>Eukaryota</taxon>
        <taxon>Fungi</taxon>
        <taxon>Fungi incertae sedis</taxon>
        <taxon>Zoopagomycota</taxon>
        <taxon>Kickxellomycotina</taxon>
        <taxon>Kickxellomycetes</taxon>
        <taxon>Kickxellales</taxon>
        <taxon>Kickxellaceae</taxon>
        <taxon>Coemansia</taxon>
    </lineage>
</organism>
<dbReference type="Proteomes" id="UP001139887">
    <property type="component" value="Unassembled WGS sequence"/>
</dbReference>
<dbReference type="EMBL" id="JANBUW010000017">
    <property type="protein sequence ID" value="KAJ2851112.1"/>
    <property type="molecule type" value="Genomic_DNA"/>
</dbReference>